<gene>
    <name evidence="1" type="ORF">SFRICE_028210</name>
</gene>
<organism evidence="1">
    <name type="scientific">Spodoptera frugiperda</name>
    <name type="common">Fall armyworm</name>
    <dbReference type="NCBI Taxonomy" id="7108"/>
    <lineage>
        <taxon>Eukaryota</taxon>
        <taxon>Metazoa</taxon>
        <taxon>Ecdysozoa</taxon>
        <taxon>Arthropoda</taxon>
        <taxon>Hexapoda</taxon>
        <taxon>Insecta</taxon>
        <taxon>Pterygota</taxon>
        <taxon>Neoptera</taxon>
        <taxon>Endopterygota</taxon>
        <taxon>Lepidoptera</taxon>
        <taxon>Glossata</taxon>
        <taxon>Ditrysia</taxon>
        <taxon>Noctuoidea</taxon>
        <taxon>Noctuidae</taxon>
        <taxon>Amphipyrinae</taxon>
        <taxon>Spodoptera</taxon>
    </lineage>
</organism>
<reference evidence="1" key="1">
    <citation type="submission" date="2016-07" db="EMBL/GenBank/DDBJ databases">
        <authorList>
            <person name="Bretaudeau A."/>
        </authorList>
    </citation>
    <scope>NUCLEOTIDE SEQUENCE</scope>
    <source>
        <strain evidence="1">Rice</strain>
        <tissue evidence="1">Whole body</tissue>
    </source>
</reference>
<proteinExistence type="predicted"/>
<accession>A0A2H1WJA4</accession>
<protein>
    <submittedName>
        <fullName evidence="1">SFRICE_028210</fullName>
    </submittedName>
</protein>
<dbReference type="AlphaFoldDB" id="A0A2H1WJA4"/>
<sequence length="255" mass="28845">MPVIEQTYFLMVSNRRRPWTLETPEALQVRYRLFGIVTRSLELCPVYGNRLPPYYMGLTTQTVNSELRPSVKLSARSGIGKIENGGNWASGNLTHTTQALFHVSFLLGRGITPVEPAQQCRTYKSINEQTDHLIVSNRRRPWTLETPVALQVCCRPFGGDIWPLSRLMVSDDAAYDGARLPIRNLFTRALKTPRLYPSGNTDSGKEFHSLAVRTRKLEAKRFVRVGGISTMRSLTETKQLAHRTTLKLSNVLTEV</sequence>
<evidence type="ECO:0000313" key="1">
    <source>
        <dbReference type="EMBL" id="SOQ53160.1"/>
    </source>
</evidence>
<name>A0A2H1WJA4_SPOFR</name>
<dbReference type="EMBL" id="ODYU01009042">
    <property type="protein sequence ID" value="SOQ53160.1"/>
    <property type="molecule type" value="Genomic_DNA"/>
</dbReference>